<accession>A0A2A4J5S8</accession>
<dbReference type="SMART" id="SM00692">
    <property type="entry name" value="DM3"/>
    <property type="match status" value="1"/>
</dbReference>
<dbReference type="PANTHER" id="PTHR47577:SF2">
    <property type="entry name" value="THAP DOMAIN CONTAINING 9"/>
    <property type="match status" value="1"/>
</dbReference>
<keyword evidence="2 5" id="KW-0863">Zinc-finger</keyword>
<keyword evidence="3" id="KW-0862">Zinc</keyword>
<keyword evidence="1" id="KW-0479">Metal-binding</keyword>
<dbReference type="InterPro" id="IPR038441">
    <property type="entry name" value="THAP_Znf_sf"/>
</dbReference>
<dbReference type="Pfam" id="PF05485">
    <property type="entry name" value="THAP"/>
    <property type="match status" value="1"/>
</dbReference>
<organism evidence="9">
    <name type="scientific">Heliothis virescens</name>
    <name type="common">Tobacco budworm moth</name>
    <dbReference type="NCBI Taxonomy" id="7102"/>
    <lineage>
        <taxon>Eukaryota</taxon>
        <taxon>Metazoa</taxon>
        <taxon>Ecdysozoa</taxon>
        <taxon>Arthropoda</taxon>
        <taxon>Hexapoda</taxon>
        <taxon>Insecta</taxon>
        <taxon>Pterygota</taxon>
        <taxon>Neoptera</taxon>
        <taxon>Endopterygota</taxon>
        <taxon>Lepidoptera</taxon>
        <taxon>Glossata</taxon>
        <taxon>Ditrysia</taxon>
        <taxon>Noctuoidea</taxon>
        <taxon>Noctuidae</taxon>
        <taxon>Heliothinae</taxon>
        <taxon>Heliothis</taxon>
    </lineage>
</organism>
<dbReference type="GO" id="GO:0003677">
    <property type="term" value="F:DNA binding"/>
    <property type="evidence" value="ECO:0007669"/>
    <property type="project" value="UniProtKB-UniRule"/>
</dbReference>
<dbReference type="GO" id="GO:0008270">
    <property type="term" value="F:zinc ion binding"/>
    <property type="evidence" value="ECO:0007669"/>
    <property type="project" value="UniProtKB-KW"/>
</dbReference>
<dbReference type="SUPFAM" id="SSF57716">
    <property type="entry name" value="Glucocorticoid receptor-like (DNA-binding domain)"/>
    <property type="match status" value="1"/>
</dbReference>
<feature type="coiled-coil region" evidence="6">
    <location>
        <begin position="163"/>
        <end position="190"/>
    </location>
</feature>
<protein>
    <recommendedName>
        <fullName evidence="8">THAP-type domain-containing protein</fullName>
    </recommendedName>
</protein>
<reference evidence="9" key="1">
    <citation type="submission" date="2017-09" db="EMBL/GenBank/DDBJ databases">
        <title>Contemporary evolution of a Lepidopteran species, Heliothis virescens, in response to modern agricultural practices.</title>
        <authorList>
            <person name="Fritz M.L."/>
            <person name="Deyonke A.M."/>
            <person name="Papanicolaou A."/>
            <person name="Micinski S."/>
            <person name="Westbrook J."/>
            <person name="Gould F."/>
        </authorList>
    </citation>
    <scope>NUCLEOTIDE SEQUENCE [LARGE SCALE GENOMIC DNA]</scope>
    <source>
        <strain evidence="9">HvINT-</strain>
        <tissue evidence="9">Whole body</tissue>
    </source>
</reference>
<dbReference type="InterPro" id="IPR048366">
    <property type="entry name" value="TNP-like_GBD"/>
</dbReference>
<dbReference type="AlphaFoldDB" id="A0A2A4J5S8"/>
<evidence type="ECO:0000256" key="7">
    <source>
        <dbReference type="SAM" id="MobiDB-lite"/>
    </source>
</evidence>
<feature type="region of interest" description="Disordered" evidence="7">
    <location>
        <begin position="84"/>
        <end position="104"/>
    </location>
</feature>
<keyword evidence="6" id="KW-0175">Coiled coil</keyword>
<evidence type="ECO:0000256" key="2">
    <source>
        <dbReference type="ARBA" id="ARBA00022771"/>
    </source>
</evidence>
<dbReference type="STRING" id="7102.A0A2A4J5S8"/>
<name>A0A2A4J5S8_HELVI</name>
<dbReference type="InterPro" id="IPR006612">
    <property type="entry name" value="THAP_Znf"/>
</dbReference>
<dbReference type="Pfam" id="PF21787">
    <property type="entry name" value="TNP-like_RNaseH_N"/>
    <property type="match status" value="1"/>
</dbReference>
<dbReference type="Pfam" id="PF21788">
    <property type="entry name" value="TNP-like_GBD"/>
    <property type="match status" value="1"/>
</dbReference>
<dbReference type="InterPro" id="IPR048365">
    <property type="entry name" value="TNP-like_RNaseH_N"/>
</dbReference>
<evidence type="ECO:0000259" key="8">
    <source>
        <dbReference type="PROSITE" id="PS50950"/>
    </source>
</evidence>
<proteinExistence type="predicted"/>
<dbReference type="SMART" id="SM00980">
    <property type="entry name" value="THAP"/>
    <property type="match status" value="1"/>
</dbReference>
<evidence type="ECO:0000256" key="4">
    <source>
        <dbReference type="ARBA" id="ARBA00023125"/>
    </source>
</evidence>
<dbReference type="PANTHER" id="PTHR47577">
    <property type="entry name" value="THAP DOMAIN-CONTAINING PROTEIN 6"/>
    <property type="match status" value="1"/>
</dbReference>
<dbReference type="PROSITE" id="PS50950">
    <property type="entry name" value="ZF_THAP"/>
    <property type="match status" value="1"/>
</dbReference>
<feature type="domain" description="THAP-type" evidence="8">
    <location>
        <begin position="1"/>
        <end position="86"/>
    </location>
</feature>
<keyword evidence="4 5" id="KW-0238">DNA-binding</keyword>
<dbReference type="InterPro" id="IPR021896">
    <property type="entry name" value="THAP9-like_HTH"/>
</dbReference>
<evidence type="ECO:0000256" key="6">
    <source>
        <dbReference type="SAM" id="Coils"/>
    </source>
</evidence>
<evidence type="ECO:0000256" key="5">
    <source>
        <dbReference type="PROSITE-ProRule" id="PRU00309"/>
    </source>
</evidence>
<dbReference type="InterPro" id="IPR048367">
    <property type="entry name" value="TNP-like_RNaseH_C"/>
</dbReference>
<evidence type="ECO:0000256" key="1">
    <source>
        <dbReference type="ARBA" id="ARBA00022723"/>
    </source>
</evidence>
<sequence length="853" mass="98809">MSASTGLLCAVHGCRSSRRRNTENLSFFYLPKNEDRRRKWAELIGRPDLAGPNTKIRNHFVCALHFDSSSITYTPKLKPDALPSISLPSQVEDSEPGTSTSNSEIIELKEGVGVTESATQTKYPTVNISAIKLKGPDSKSESVQTSATLSYDMPRKRKLDTFLKHSNLKKRRLQNELDNTKRELQSKESNIFDRYSFQTEDEVTKRFGTLIKWQQQLKNKNKSNRFTPGFKLFALNLHFSSPHTYRSLKTFLSLPSESTLHGFKMIVQPKLEDRTLDFLASKLKSMPEDAKYCTLCLDEMVLKRHLHYCTKRDEIIGLHNINGEVKSEIASHACVIMLRGIIVNWKQPIAYSFLGSPKHYNELEHWINEIILKLTRIGIKIMAIVSDQASNFDRYAKQVKKVSKDNPYFLFNDQKIYYIFDVPHLIKCIRNNLLTHNFVCDDKKISWEYIELMYSSQKENMLGLIPKLTDAHINPNTLQKMRVKYAAQVFSRSVYATMNVLIANKTLPEEAKATAEFVEKINNLFDVLNSITVNSANKYKNSFSQKIYQINVFDDAVETFSRLRAIDSRKGTDNTNRIKTFKNLQITVNAITMLFKDLKKEGFKYLFTRRLNQDCLENFFGSVRQQGGNCRNPTAIQFQRAFSKLFLCNMLKNSPNAICEEDICELLQHNNKFLEKPTPRDPALRRFSSAVALKGETDYRFDLPTQNALVYIAGYLLYKCHRKHICDKFVSECNKVLDVNESRMYSHFKAFNKDSSFYGRLKVPSDSFCSYVKRLETAFVNNFEQHLNEKPGTIIYDILKKIPFEPFCPCFPHDYLIKLFVRFRIFTTIKLNNRDFSIGKKCINHFIKIKHVM</sequence>
<dbReference type="Pfam" id="PF21789">
    <property type="entry name" value="TNP-like_RNaseH_C"/>
    <property type="match status" value="1"/>
</dbReference>
<evidence type="ECO:0000256" key="3">
    <source>
        <dbReference type="ARBA" id="ARBA00022833"/>
    </source>
</evidence>
<comment type="caution">
    <text evidence="9">The sequence shown here is derived from an EMBL/GenBank/DDBJ whole genome shotgun (WGS) entry which is preliminary data.</text>
</comment>
<dbReference type="Pfam" id="PF12017">
    <property type="entry name" value="Tnp_P_element"/>
    <property type="match status" value="1"/>
</dbReference>
<dbReference type="Gene3D" id="6.20.210.20">
    <property type="entry name" value="THAP domain"/>
    <property type="match status" value="1"/>
</dbReference>
<feature type="compositionally biased region" description="Polar residues" evidence="7">
    <location>
        <begin position="86"/>
        <end position="104"/>
    </location>
</feature>
<evidence type="ECO:0000313" key="9">
    <source>
        <dbReference type="EMBL" id="PCG67239.1"/>
    </source>
</evidence>
<gene>
    <name evidence="9" type="ORF">B5V51_6674</name>
</gene>
<dbReference type="EMBL" id="NWSH01002950">
    <property type="protein sequence ID" value="PCG67239.1"/>
    <property type="molecule type" value="Genomic_DNA"/>
</dbReference>